<evidence type="ECO:0000256" key="2">
    <source>
        <dbReference type="RuleBase" id="RU362080"/>
    </source>
</evidence>
<dbReference type="Pfam" id="PF02604">
    <property type="entry name" value="PhdYeFM_antitox"/>
    <property type="match status" value="1"/>
</dbReference>
<comment type="caution">
    <text evidence="3">The sequence shown here is derived from an EMBL/GenBank/DDBJ whole genome shotgun (WGS) entry which is preliminary data.</text>
</comment>
<keyword evidence="4" id="KW-1185">Reference proteome</keyword>
<reference evidence="3 4" key="1">
    <citation type="journal article" date="2019" name="Int. J. Syst. Evol. Microbiol.">
        <title>The Global Catalogue of Microorganisms (GCM) 10K type strain sequencing project: providing services to taxonomists for standard genome sequencing and annotation.</title>
        <authorList>
            <consortium name="The Broad Institute Genomics Platform"/>
            <consortium name="The Broad Institute Genome Sequencing Center for Infectious Disease"/>
            <person name="Wu L."/>
            <person name="Ma J."/>
        </authorList>
    </citation>
    <scope>NUCLEOTIDE SEQUENCE [LARGE SCALE GENOMIC DNA]</scope>
    <source>
        <strain evidence="3 4">JCM 15910</strain>
    </source>
</reference>
<proteinExistence type="inferred from homology"/>
<dbReference type="RefSeq" id="WP_215349094.1">
    <property type="nucleotide sequence ID" value="NZ_BAAAFE010000009.1"/>
</dbReference>
<gene>
    <name evidence="3" type="ORF">GCM10009115_27840</name>
</gene>
<dbReference type="Proteomes" id="UP001500738">
    <property type="component" value="Unassembled WGS sequence"/>
</dbReference>
<evidence type="ECO:0000313" key="4">
    <source>
        <dbReference type="Proteomes" id="UP001500738"/>
    </source>
</evidence>
<dbReference type="Gene3D" id="3.40.1620.10">
    <property type="entry name" value="YefM-like domain"/>
    <property type="match status" value="1"/>
</dbReference>
<comment type="similarity">
    <text evidence="1 2">Belongs to the phD/YefM antitoxin family.</text>
</comment>
<dbReference type="SUPFAM" id="SSF143120">
    <property type="entry name" value="YefM-like"/>
    <property type="match status" value="1"/>
</dbReference>
<name>A0ABN1MA40_9SPHN</name>
<evidence type="ECO:0000313" key="3">
    <source>
        <dbReference type="EMBL" id="GAA0866191.1"/>
    </source>
</evidence>
<organism evidence="3 4">
    <name type="scientific">Sphingopyxis soli</name>
    <dbReference type="NCBI Taxonomy" id="592051"/>
    <lineage>
        <taxon>Bacteria</taxon>
        <taxon>Pseudomonadati</taxon>
        <taxon>Pseudomonadota</taxon>
        <taxon>Alphaproteobacteria</taxon>
        <taxon>Sphingomonadales</taxon>
        <taxon>Sphingomonadaceae</taxon>
        <taxon>Sphingopyxis</taxon>
    </lineage>
</organism>
<dbReference type="InterPro" id="IPR006442">
    <property type="entry name" value="Antitoxin_Phd/YefM"/>
</dbReference>
<evidence type="ECO:0000256" key="1">
    <source>
        <dbReference type="ARBA" id="ARBA00009981"/>
    </source>
</evidence>
<dbReference type="InterPro" id="IPR036165">
    <property type="entry name" value="YefM-like_sf"/>
</dbReference>
<dbReference type="EMBL" id="BAAAFE010000009">
    <property type="protein sequence ID" value="GAA0866191.1"/>
    <property type="molecule type" value="Genomic_DNA"/>
</dbReference>
<dbReference type="NCBIfam" id="TIGR01552">
    <property type="entry name" value="phd_fam"/>
    <property type="match status" value="1"/>
</dbReference>
<accession>A0ABN1MA40</accession>
<protein>
    <recommendedName>
        <fullName evidence="2">Antitoxin</fullName>
    </recommendedName>
</protein>
<comment type="function">
    <text evidence="2">Antitoxin component of a type II toxin-antitoxin (TA) system.</text>
</comment>
<sequence length="82" mass="9084">MTIVTIHEAKTHLSRLIARVLAGEEVTIARGKEPVVKLMPLKEPPKSKRVLGTLKGKIDLDKGFWDPLPEEDLALWNGESGN</sequence>